<feature type="region of interest" description="Disordered" evidence="4">
    <location>
        <begin position="261"/>
        <end position="280"/>
    </location>
</feature>
<dbReference type="InterPro" id="IPR011047">
    <property type="entry name" value="Quinoprotein_ADH-like_sf"/>
</dbReference>
<evidence type="ECO:0000313" key="8">
    <source>
        <dbReference type="Proteomes" id="UP000719412"/>
    </source>
</evidence>
<comment type="caution">
    <text evidence="7">The sequence shown here is derived from an EMBL/GenBank/DDBJ whole genome shotgun (WGS) entry which is preliminary data.</text>
</comment>
<dbReference type="InterPro" id="IPR015943">
    <property type="entry name" value="WD40/YVTN_repeat-like_dom_sf"/>
</dbReference>
<feature type="compositionally biased region" description="Basic and acidic residues" evidence="4">
    <location>
        <begin position="118"/>
        <end position="131"/>
    </location>
</feature>
<dbReference type="PROSITE" id="PS50082">
    <property type="entry name" value="WD_REPEATS_2"/>
    <property type="match status" value="1"/>
</dbReference>
<gene>
    <name evidence="7" type="ORF">GEV33_010156</name>
</gene>
<evidence type="ECO:0000256" key="3">
    <source>
        <dbReference type="PROSITE-ProRule" id="PRU00221"/>
    </source>
</evidence>
<dbReference type="InterPro" id="IPR052752">
    <property type="entry name" value="NACHT-WD_repeat"/>
</dbReference>
<dbReference type="Gene3D" id="2.130.10.10">
    <property type="entry name" value="YVTN repeat-like/Quinoprotein amine dehydrogenase"/>
    <property type="match status" value="2"/>
</dbReference>
<feature type="region of interest" description="Disordered" evidence="4">
    <location>
        <begin position="112"/>
        <end position="135"/>
    </location>
</feature>
<name>A0A8J6H664_TENMO</name>
<dbReference type="InterPro" id="IPR001680">
    <property type="entry name" value="WD40_rpt"/>
</dbReference>
<reference evidence="7" key="2">
    <citation type="submission" date="2021-08" db="EMBL/GenBank/DDBJ databases">
        <authorList>
            <person name="Eriksson T."/>
        </authorList>
    </citation>
    <scope>NUCLEOTIDE SEQUENCE</scope>
    <source>
        <strain evidence="7">Stoneville</strain>
        <tissue evidence="7">Whole head</tissue>
    </source>
</reference>
<dbReference type="InterPro" id="IPR056884">
    <property type="entry name" value="NPHP3-like_N"/>
</dbReference>
<feature type="region of interest" description="Disordered" evidence="4">
    <location>
        <begin position="45"/>
        <end position="89"/>
    </location>
</feature>
<protein>
    <submittedName>
        <fullName evidence="7">Uncharacterized protein</fullName>
    </submittedName>
</protein>
<dbReference type="EMBL" id="JABDTM020025892">
    <property type="protein sequence ID" value="KAH0812635.1"/>
    <property type="molecule type" value="Genomic_DNA"/>
</dbReference>
<keyword evidence="2" id="KW-0677">Repeat</keyword>
<keyword evidence="1 3" id="KW-0853">WD repeat</keyword>
<accession>A0A8J6H664</accession>
<keyword evidence="8" id="KW-1185">Reference proteome</keyword>
<dbReference type="InterPro" id="IPR027417">
    <property type="entry name" value="P-loop_NTPase"/>
</dbReference>
<feature type="domain" description="NWD1/2-like winged helix-turn-helix" evidence="6">
    <location>
        <begin position="923"/>
        <end position="1028"/>
    </location>
</feature>
<evidence type="ECO:0000313" key="7">
    <source>
        <dbReference type="EMBL" id="KAH0812635.1"/>
    </source>
</evidence>
<evidence type="ECO:0000256" key="4">
    <source>
        <dbReference type="SAM" id="MobiDB-lite"/>
    </source>
</evidence>
<dbReference type="Gene3D" id="3.40.50.300">
    <property type="entry name" value="P-loop containing nucleotide triphosphate hydrolases"/>
    <property type="match status" value="1"/>
</dbReference>
<evidence type="ECO:0000259" key="5">
    <source>
        <dbReference type="Pfam" id="PF24883"/>
    </source>
</evidence>
<evidence type="ECO:0000256" key="1">
    <source>
        <dbReference type="ARBA" id="ARBA00022574"/>
    </source>
</evidence>
<dbReference type="SMART" id="SM00320">
    <property type="entry name" value="WD40"/>
    <property type="match status" value="3"/>
</dbReference>
<dbReference type="SUPFAM" id="SSF50998">
    <property type="entry name" value="Quinoprotein alcohol dehydrogenase-like"/>
    <property type="match status" value="1"/>
</dbReference>
<sequence>MPKTPPLMLFYNVKWSSHDEVVALIKTAGDSLSLKLVTPMDRNYLKPTKSTKGSISTHSSSSGVSSGMSSPSGSMAQHKNSKRLNWIPFKRHSSSREGKDFFENEDVIMGNSCSSGQAHKDKDNMSQRSEDPIGSINFGHDVRQCRVLLADVKPSTALNYLVLRQPHASKTAAMVSLSRQKRGRNFEIQTFAFNDGLQWPGSGENRSQDYRAPVALTPDVTPMTSAPLARSGSYQVRASLPTEKQQTLLNHITPHSGVILEPSTAGQPPLQTPTAPPTAAPLTLSVSERKSNISRVLKGVAASSLSADSMSLSSPPGTQSPKDFDKLSDGHVPKEVSSLSEHLQNLIMGRVSLAKTASRTRKIVIYICAADSQDCYVEKGALHNNVYPELRAHCRAKGYELHIVDLHWKTLLEKQQDHEFPELCIGELTRQMEVAYIIPVLFLNNSLGTPLLPITIESADFKMAMESVENQSAQTLLSKWYQLDSDAQPPCYRLQPISYHIPGFKETSPEERERAFEEWRTEIDKMLAVLITVFSQELRDTYLTTVVEQEVHNTVFMSQELAKRCIWINRVYTPTAKTPDNPSPGDAELYRRLNTLQKDLRNQLAEKHIVRIPVKYVEGGLNLEVPEHAQYIAQVTAHLRKHLSEMMDSIIDEHQGKTMLKPSHGIEAPLFEELNQQTSFCQKAAQCSINREKTINEIKTYINGDGRAPLVLFGPGGCGKTTLLARVAQCCQQWLPEAFLIFRFIGISAQSSTIEQLLSSITNQCSILTYGHKCYCIHNIETYERILPTLLAASCLQRPLIIILDGIDQVRGYSSKSIEWLPATLPENIKLVLSVSEGSDFYVQIAKRINQNTFIKMPLLGEAEAKGILMSSVMQYNHSVNSKIQDCVLKSVQECTLPLYSKVLAWQTSWWADKEHDIVPKGHVNDQLSLMLEELETILGVTQVQHALAIITSTKHGVTDSEMIDLLAFDDNFHSTTTYVDWAPACLTWSRLNKHLAPFLQWTLTGGVLGVQWRDNMLRQAVAARYKEHAKWANQMIYDYYTGKWWTSKPANLSARLVSQETILGKWYGSLCISEVRDPPVQLPRLTVAVLLFSYNRRKLDELPFHYYQLKGEVENSPYIADITWIYDKVCGSNCYQILEDINLQWSVKNELTLLLRHFIETHASVLNYDGRQFYSHLYKYLEDKIRRKEISLESNDSTLAQVYSLTKNPPVLSFIPLNSVKEQSDESGAVFQESSFDLVVRLPETDQFVVSVSTNKEEICVWDVKQCTRVRILKGVPHPTNLIPIDQFRCIVLCRRELRIYDLNSGTFVTKLKGVMNQKMPYFGLHDQSHLVALSRNRMYVNLMNLETGDCVTTFKAGEDRFLNSLLVSGDGRVLVCGDETQKPFPLLVWNLQSRKLLYDLRIPHHDFITSLSAITYEGSYVCCVCHEIDEPNPNFIVVYDLQSGTLFKKWKPSCNTVSLEISSQGGCVISGLEDARILVWDLITGNCRWSLCGHTAPVSSLKLDPTGSLCLSTDAECRDRSIRLWDLDKGNLVSVYTPRTNIAACELTSNGGHIVLALEAQEEVIILQLTGPSADRNCEIETYGVAENHGKIFELKESDAC</sequence>
<feature type="compositionally biased region" description="Low complexity" evidence="4">
    <location>
        <begin position="50"/>
        <end position="74"/>
    </location>
</feature>
<dbReference type="Pfam" id="PF24883">
    <property type="entry name" value="NPHP3_N"/>
    <property type="match status" value="1"/>
</dbReference>
<evidence type="ECO:0000256" key="2">
    <source>
        <dbReference type="ARBA" id="ARBA00022737"/>
    </source>
</evidence>
<dbReference type="InterPro" id="IPR057588">
    <property type="entry name" value="NWD1/2-like_WH"/>
</dbReference>
<dbReference type="PANTHER" id="PTHR19871">
    <property type="entry name" value="BETA TRANSDUCIN-RELATED PROTEIN"/>
    <property type="match status" value="1"/>
</dbReference>
<dbReference type="Pfam" id="PF25469">
    <property type="entry name" value="WHD_NWD1"/>
    <property type="match status" value="1"/>
</dbReference>
<dbReference type="PANTHER" id="PTHR19871:SF37">
    <property type="entry name" value="GH25853P"/>
    <property type="match status" value="1"/>
</dbReference>
<feature type="compositionally biased region" description="Pro residues" evidence="4">
    <location>
        <begin position="270"/>
        <end position="279"/>
    </location>
</feature>
<feature type="domain" description="Nephrocystin 3-like N-terminal" evidence="5">
    <location>
        <begin position="702"/>
        <end position="824"/>
    </location>
</feature>
<proteinExistence type="predicted"/>
<reference evidence="7" key="1">
    <citation type="journal article" date="2020" name="J Insects Food Feed">
        <title>The yellow mealworm (Tenebrio molitor) genome: a resource for the emerging insects as food and feed industry.</title>
        <authorList>
            <person name="Eriksson T."/>
            <person name="Andere A."/>
            <person name="Kelstrup H."/>
            <person name="Emery V."/>
            <person name="Picard C."/>
        </authorList>
    </citation>
    <scope>NUCLEOTIDE SEQUENCE</scope>
    <source>
        <strain evidence="7">Stoneville</strain>
        <tissue evidence="7">Whole head</tissue>
    </source>
</reference>
<dbReference type="Pfam" id="PF00400">
    <property type="entry name" value="WD40"/>
    <property type="match status" value="1"/>
</dbReference>
<dbReference type="SUPFAM" id="SSF52540">
    <property type="entry name" value="P-loop containing nucleoside triphosphate hydrolases"/>
    <property type="match status" value="1"/>
</dbReference>
<feature type="region of interest" description="Disordered" evidence="4">
    <location>
        <begin position="307"/>
        <end position="328"/>
    </location>
</feature>
<evidence type="ECO:0000259" key="6">
    <source>
        <dbReference type="Pfam" id="PF25469"/>
    </source>
</evidence>
<organism evidence="7 8">
    <name type="scientific">Tenebrio molitor</name>
    <name type="common">Yellow mealworm beetle</name>
    <dbReference type="NCBI Taxonomy" id="7067"/>
    <lineage>
        <taxon>Eukaryota</taxon>
        <taxon>Metazoa</taxon>
        <taxon>Ecdysozoa</taxon>
        <taxon>Arthropoda</taxon>
        <taxon>Hexapoda</taxon>
        <taxon>Insecta</taxon>
        <taxon>Pterygota</taxon>
        <taxon>Neoptera</taxon>
        <taxon>Endopterygota</taxon>
        <taxon>Coleoptera</taxon>
        <taxon>Polyphaga</taxon>
        <taxon>Cucujiformia</taxon>
        <taxon>Tenebrionidae</taxon>
        <taxon>Tenebrio</taxon>
    </lineage>
</organism>
<dbReference type="Proteomes" id="UP000719412">
    <property type="component" value="Unassembled WGS sequence"/>
</dbReference>
<feature type="repeat" description="WD" evidence="3">
    <location>
        <begin position="1493"/>
        <end position="1537"/>
    </location>
</feature>